<keyword evidence="5" id="KW-1185">Reference proteome</keyword>
<dbReference type="PANTHER" id="PTHR30055">
    <property type="entry name" value="HTH-TYPE TRANSCRIPTIONAL REGULATOR RUTR"/>
    <property type="match status" value="1"/>
</dbReference>
<dbReference type="EMBL" id="JAATEP010000084">
    <property type="protein sequence ID" value="NJP98218.1"/>
    <property type="molecule type" value="Genomic_DNA"/>
</dbReference>
<feature type="DNA-binding region" description="H-T-H motif" evidence="2">
    <location>
        <begin position="35"/>
        <end position="54"/>
    </location>
</feature>
<keyword evidence="1 2" id="KW-0238">DNA-binding</keyword>
<dbReference type="Gene3D" id="1.10.357.10">
    <property type="entry name" value="Tetracycline Repressor, domain 2"/>
    <property type="match status" value="1"/>
</dbReference>
<name>A0ABX1BU21_9ACTN</name>
<gene>
    <name evidence="4" type="ORF">HCN51_53855</name>
</gene>
<feature type="domain" description="HTH tetR-type" evidence="3">
    <location>
        <begin position="12"/>
        <end position="72"/>
    </location>
</feature>
<organism evidence="4 5">
    <name type="scientific">Nonomuraea composti</name>
    <dbReference type="NCBI Taxonomy" id="2720023"/>
    <lineage>
        <taxon>Bacteria</taxon>
        <taxon>Bacillati</taxon>
        <taxon>Actinomycetota</taxon>
        <taxon>Actinomycetes</taxon>
        <taxon>Streptosporangiales</taxon>
        <taxon>Streptosporangiaceae</taxon>
        <taxon>Nonomuraea</taxon>
    </lineage>
</organism>
<sequence length="197" mass="20627">MPVPKGSTLDPDRTRAAIIDTAMPILYERGLDGVGVAELCTAVGVSKETLYRHFGSKEGLIEAVLEARSERVTRWLAAAVEAAGADPADQLTAVFDALAEWHAEPAFRGCALLNAGAQHHGAPELDLAGRHLERRLALLAGIATRAGAADPGALARQWLVLVTGCTVVADQHPGTRHAARLARDAALTLLAAARPAP</sequence>
<evidence type="ECO:0000313" key="5">
    <source>
        <dbReference type="Proteomes" id="UP000696294"/>
    </source>
</evidence>
<proteinExistence type="predicted"/>
<dbReference type="InterPro" id="IPR050109">
    <property type="entry name" value="HTH-type_TetR-like_transc_reg"/>
</dbReference>
<comment type="caution">
    <text evidence="4">The sequence shown here is derived from an EMBL/GenBank/DDBJ whole genome shotgun (WGS) entry which is preliminary data.</text>
</comment>
<evidence type="ECO:0000259" key="3">
    <source>
        <dbReference type="PROSITE" id="PS50977"/>
    </source>
</evidence>
<dbReference type="InterPro" id="IPR036271">
    <property type="entry name" value="Tet_transcr_reg_TetR-rel_C_sf"/>
</dbReference>
<dbReference type="SUPFAM" id="SSF48498">
    <property type="entry name" value="Tetracyclin repressor-like, C-terminal domain"/>
    <property type="match status" value="1"/>
</dbReference>
<dbReference type="PROSITE" id="PS50977">
    <property type="entry name" value="HTH_TETR_2"/>
    <property type="match status" value="1"/>
</dbReference>
<evidence type="ECO:0000313" key="4">
    <source>
        <dbReference type="EMBL" id="NJP98218.1"/>
    </source>
</evidence>
<reference evidence="4 5" key="1">
    <citation type="submission" date="2020-03" db="EMBL/GenBank/DDBJ databases">
        <title>WGS of actinomycetes isolated from Thailand.</title>
        <authorList>
            <person name="Thawai C."/>
        </authorList>
    </citation>
    <scope>NUCLEOTIDE SEQUENCE [LARGE SCALE GENOMIC DNA]</scope>
    <source>
        <strain evidence="4 5">FMUSA5-5</strain>
    </source>
</reference>
<dbReference type="Pfam" id="PF00440">
    <property type="entry name" value="TetR_N"/>
    <property type="match status" value="1"/>
</dbReference>
<dbReference type="InterPro" id="IPR001647">
    <property type="entry name" value="HTH_TetR"/>
</dbReference>
<dbReference type="InterPro" id="IPR009057">
    <property type="entry name" value="Homeodomain-like_sf"/>
</dbReference>
<evidence type="ECO:0000256" key="1">
    <source>
        <dbReference type="ARBA" id="ARBA00023125"/>
    </source>
</evidence>
<protein>
    <submittedName>
        <fullName evidence="4">TetR/AcrR family transcriptional regulator</fullName>
    </submittedName>
</protein>
<accession>A0ABX1BU21</accession>
<dbReference type="Proteomes" id="UP000696294">
    <property type="component" value="Unassembled WGS sequence"/>
</dbReference>
<dbReference type="PANTHER" id="PTHR30055:SF200">
    <property type="entry name" value="HTH-TYPE TRANSCRIPTIONAL REPRESSOR BDCR"/>
    <property type="match status" value="1"/>
</dbReference>
<dbReference type="RefSeq" id="WP_168021556.1">
    <property type="nucleotide sequence ID" value="NZ_JAATEP010000084.1"/>
</dbReference>
<evidence type="ECO:0000256" key="2">
    <source>
        <dbReference type="PROSITE-ProRule" id="PRU00335"/>
    </source>
</evidence>
<dbReference type="SUPFAM" id="SSF46689">
    <property type="entry name" value="Homeodomain-like"/>
    <property type="match status" value="1"/>
</dbReference>
<dbReference type="PRINTS" id="PR00455">
    <property type="entry name" value="HTHTETR"/>
</dbReference>